<dbReference type="PANTHER" id="PTHR23112">
    <property type="entry name" value="G PROTEIN-COUPLED RECEPTOR 157-RELATED"/>
    <property type="match status" value="1"/>
</dbReference>
<keyword evidence="7" id="KW-0807">Transducer</keyword>
<evidence type="ECO:0000256" key="4">
    <source>
        <dbReference type="ARBA" id="ARBA00023040"/>
    </source>
</evidence>
<dbReference type="InterPro" id="IPR022343">
    <property type="entry name" value="GCR1-cAMP_receptor"/>
</dbReference>
<dbReference type="SUPFAM" id="SSF81321">
    <property type="entry name" value="Family A G protein-coupled receptor-like"/>
    <property type="match status" value="1"/>
</dbReference>
<evidence type="ECO:0000256" key="1">
    <source>
        <dbReference type="ARBA" id="ARBA00004141"/>
    </source>
</evidence>
<evidence type="ECO:0000313" key="12">
    <source>
        <dbReference type="Proteomes" id="UP001515480"/>
    </source>
</evidence>
<dbReference type="GO" id="GO:0007166">
    <property type="term" value="P:cell surface receptor signaling pathway"/>
    <property type="evidence" value="ECO:0007669"/>
    <property type="project" value="InterPro"/>
</dbReference>
<feature type="transmembrane region" description="Helical" evidence="8">
    <location>
        <begin position="42"/>
        <end position="64"/>
    </location>
</feature>
<dbReference type="GO" id="GO:0004930">
    <property type="term" value="F:G protein-coupled receptor activity"/>
    <property type="evidence" value="ECO:0007669"/>
    <property type="project" value="UniProtKB-KW"/>
</dbReference>
<feature type="transmembrane region" description="Helical" evidence="8">
    <location>
        <begin position="158"/>
        <end position="177"/>
    </location>
</feature>
<evidence type="ECO:0000256" key="5">
    <source>
        <dbReference type="ARBA" id="ARBA00023136"/>
    </source>
</evidence>
<feature type="transmembrane region" description="Helical" evidence="8">
    <location>
        <begin position="124"/>
        <end position="146"/>
    </location>
</feature>
<sequence>MDIRSNDGCVDALIENATLTNSSSTGALIIGFDSEALDTLKTAAICSAFLSICGSSFVIMTYHLMRVHKPLVLSLLYWLSVTDLISSLVYIIDGLSANADLMSCEPFTFCVFKAMLHQTFNLAAMLWTGSIALNLHLGLVLQAKIARQPAKFLRRLHICIWSFAPSVSLLLLLNGSYGRAGWCWIREHKAWQRFVCYYFPMLLVLGYNAVVYFLTQKTLLAMKTAANNSSESSIELTSSHAVQGLARRMRLLLVIFVLVHTCSIINRLYDFFSPDQPSFFFSLLQSLSAPLQGLGNAIVYGFGSSRVRQTWGCNSDRCSCCDFFSWRRKAKNNVPSEVAAATVLSEFESPTDSRRESIDPG</sequence>
<protein>
    <recommendedName>
        <fullName evidence="13">G-protein coupled receptors family 2 profile 2 domain-containing protein</fullName>
    </recommendedName>
</protein>
<dbReference type="AlphaFoldDB" id="A0AB34JYC7"/>
<reference evidence="11 12" key="1">
    <citation type="journal article" date="2024" name="Science">
        <title>Giant polyketide synthase enzymes in the biosynthesis of giant marine polyether toxins.</title>
        <authorList>
            <person name="Fallon T.R."/>
            <person name="Shende V.V."/>
            <person name="Wierzbicki I.H."/>
            <person name="Pendleton A.L."/>
            <person name="Watervoot N.F."/>
            <person name="Auber R.P."/>
            <person name="Gonzalez D.J."/>
            <person name="Wisecaver J.H."/>
            <person name="Moore B.S."/>
        </authorList>
    </citation>
    <scope>NUCLEOTIDE SEQUENCE [LARGE SCALE GENOMIC DNA]</scope>
    <source>
        <strain evidence="11 12">12B1</strain>
    </source>
</reference>
<feature type="domain" description="G-protein coupled receptors family 2 profile 2" evidence="9">
    <location>
        <begin position="37"/>
        <end position="304"/>
    </location>
</feature>
<dbReference type="Gene3D" id="1.20.1070.10">
    <property type="entry name" value="Rhodopsin 7-helix transmembrane proteins"/>
    <property type="match status" value="1"/>
</dbReference>
<evidence type="ECO:0000259" key="9">
    <source>
        <dbReference type="PROSITE" id="PS50261"/>
    </source>
</evidence>
<evidence type="ECO:0000259" key="10">
    <source>
        <dbReference type="PROSITE" id="PS50262"/>
    </source>
</evidence>
<name>A0AB34JYC7_PRYPA</name>
<evidence type="ECO:0000256" key="7">
    <source>
        <dbReference type="ARBA" id="ARBA00023224"/>
    </source>
</evidence>
<evidence type="ECO:0000313" key="11">
    <source>
        <dbReference type="EMBL" id="KAL1525685.1"/>
    </source>
</evidence>
<evidence type="ECO:0000256" key="3">
    <source>
        <dbReference type="ARBA" id="ARBA00022989"/>
    </source>
</evidence>
<feature type="transmembrane region" description="Helical" evidence="8">
    <location>
        <begin position="251"/>
        <end position="269"/>
    </location>
</feature>
<dbReference type="GO" id="GO:0005886">
    <property type="term" value="C:plasma membrane"/>
    <property type="evidence" value="ECO:0007669"/>
    <property type="project" value="TreeGrafter"/>
</dbReference>
<dbReference type="Proteomes" id="UP001515480">
    <property type="component" value="Unassembled WGS sequence"/>
</dbReference>
<keyword evidence="4" id="KW-0297">G-protein coupled receptor</keyword>
<dbReference type="EMBL" id="JBGBPQ010000004">
    <property type="protein sequence ID" value="KAL1525685.1"/>
    <property type="molecule type" value="Genomic_DNA"/>
</dbReference>
<dbReference type="PANTHER" id="PTHR23112:SF0">
    <property type="entry name" value="TRANSMEMBRANE PROTEIN 116"/>
    <property type="match status" value="1"/>
</dbReference>
<feature type="transmembrane region" description="Helical" evidence="8">
    <location>
        <begin position="197"/>
        <end position="215"/>
    </location>
</feature>
<proteinExistence type="predicted"/>
<dbReference type="GO" id="GO:0007189">
    <property type="term" value="P:adenylate cyclase-activating G protein-coupled receptor signaling pathway"/>
    <property type="evidence" value="ECO:0007669"/>
    <property type="project" value="TreeGrafter"/>
</dbReference>
<keyword evidence="5 8" id="KW-0472">Membrane</keyword>
<dbReference type="InterPro" id="IPR022340">
    <property type="entry name" value="GPCR_GCR1_put"/>
</dbReference>
<keyword evidence="3 8" id="KW-1133">Transmembrane helix</keyword>
<dbReference type="Pfam" id="PF05462">
    <property type="entry name" value="Dicty_CAR"/>
    <property type="match status" value="1"/>
</dbReference>
<evidence type="ECO:0000256" key="6">
    <source>
        <dbReference type="ARBA" id="ARBA00023170"/>
    </source>
</evidence>
<keyword evidence="2 8" id="KW-0812">Transmembrane</keyword>
<evidence type="ECO:0008006" key="13">
    <source>
        <dbReference type="Google" id="ProtNLM"/>
    </source>
</evidence>
<feature type="transmembrane region" description="Helical" evidence="8">
    <location>
        <begin position="71"/>
        <end position="92"/>
    </location>
</feature>
<dbReference type="PRINTS" id="PR02000">
    <property type="entry name" value="GCR1PLANT"/>
</dbReference>
<keyword evidence="6" id="KW-0675">Receptor</keyword>
<accession>A0AB34JYC7</accession>
<dbReference type="PROSITE" id="PS50262">
    <property type="entry name" value="G_PROTEIN_RECEP_F1_2"/>
    <property type="match status" value="1"/>
</dbReference>
<dbReference type="InterPro" id="IPR017981">
    <property type="entry name" value="GPCR_2-like_7TM"/>
</dbReference>
<dbReference type="InterPro" id="IPR017452">
    <property type="entry name" value="GPCR_Rhodpsn_7TM"/>
</dbReference>
<evidence type="ECO:0000256" key="2">
    <source>
        <dbReference type="ARBA" id="ARBA00022692"/>
    </source>
</evidence>
<feature type="domain" description="G-protein coupled receptors family 1 profile" evidence="10">
    <location>
        <begin position="54"/>
        <end position="300"/>
    </location>
</feature>
<dbReference type="PROSITE" id="PS50261">
    <property type="entry name" value="G_PROTEIN_RECEP_F2_4"/>
    <property type="match status" value="1"/>
</dbReference>
<comment type="caution">
    <text evidence="11">The sequence shown here is derived from an EMBL/GenBank/DDBJ whole genome shotgun (WGS) entry which is preliminary data.</text>
</comment>
<gene>
    <name evidence="11" type="ORF">AB1Y20_020534</name>
</gene>
<comment type="subcellular location">
    <subcellularLocation>
        <location evidence="1">Membrane</location>
        <topology evidence="1">Multi-pass membrane protein</topology>
    </subcellularLocation>
</comment>
<feature type="transmembrane region" description="Helical" evidence="8">
    <location>
        <begin position="281"/>
        <end position="302"/>
    </location>
</feature>
<evidence type="ECO:0000256" key="8">
    <source>
        <dbReference type="SAM" id="Phobius"/>
    </source>
</evidence>
<organism evidence="11 12">
    <name type="scientific">Prymnesium parvum</name>
    <name type="common">Toxic golden alga</name>
    <dbReference type="NCBI Taxonomy" id="97485"/>
    <lineage>
        <taxon>Eukaryota</taxon>
        <taxon>Haptista</taxon>
        <taxon>Haptophyta</taxon>
        <taxon>Prymnesiophyceae</taxon>
        <taxon>Prymnesiales</taxon>
        <taxon>Prymnesiaceae</taxon>
        <taxon>Prymnesium</taxon>
    </lineage>
</organism>
<keyword evidence="12" id="KW-1185">Reference proteome</keyword>
<dbReference type="PRINTS" id="PR02001">
    <property type="entry name" value="GCR1CAMPR"/>
</dbReference>